<dbReference type="Proteomes" id="UP000001036">
    <property type="component" value="Chromosome"/>
</dbReference>
<comment type="similarity">
    <text evidence="1">Belongs to the metallo-dependent hydrolases superfamily.</text>
</comment>
<feature type="domain" description="Amidohydrolase-related" evidence="2">
    <location>
        <begin position="2"/>
        <end position="280"/>
    </location>
</feature>
<dbReference type="OrthoDB" id="9787654at2"/>
<evidence type="ECO:0000313" key="3">
    <source>
        <dbReference type="EMBL" id="ACE86132.1"/>
    </source>
</evidence>
<dbReference type="STRING" id="498211.CJA_1133"/>
<organism evidence="3 4">
    <name type="scientific">Cellvibrio japonicus (strain Ueda107)</name>
    <name type="common">Pseudomonas fluorescens subsp. cellulosa</name>
    <dbReference type="NCBI Taxonomy" id="498211"/>
    <lineage>
        <taxon>Bacteria</taxon>
        <taxon>Pseudomonadati</taxon>
        <taxon>Pseudomonadota</taxon>
        <taxon>Gammaproteobacteria</taxon>
        <taxon>Cellvibrionales</taxon>
        <taxon>Cellvibrionaceae</taxon>
        <taxon>Cellvibrio</taxon>
    </lineage>
</organism>
<dbReference type="SUPFAM" id="SSF51556">
    <property type="entry name" value="Metallo-dependent hydrolases"/>
    <property type="match status" value="1"/>
</dbReference>
<sequence length="292" mass="31732">MIDGHVHLWQLGQHGCTWPTPAEAPIYRSYGLDDLAPLAQAAGIEGVVLVQSQQQDADTDYLLSVAAHPLVKAVVGWVDLLDRAAPQRIRALASDPKLRSIRPMLQCLPDDDWICQAELAPAIAALEDKGLVFDALVFPRHLPYLARFARRYPGLPVVIDHAAKPPLATGNKQGFNAWCAAMAPLADMAQVYCKLSGLLTEAAADQGEEALYPYVDWLLANIGAERLLWGSDWPVVELAPAKHLAGYRAWQQLTLALLASCSPVERQAIMGGTARQFYQFSESGAFAGRAAT</sequence>
<protein>
    <submittedName>
        <fullName evidence="3">Amidohydrolase family superfamily</fullName>
    </submittedName>
</protein>
<dbReference type="GO" id="GO:0016787">
    <property type="term" value="F:hydrolase activity"/>
    <property type="evidence" value="ECO:0007669"/>
    <property type="project" value="UniProtKB-KW"/>
</dbReference>
<keyword evidence="4" id="KW-1185">Reference proteome</keyword>
<dbReference type="Pfam" id="PF04909">
    <property type="entry name" value="Amidohydro_2"/>
    <property type="match status" value="1"/>
</dbReference>
<keyword evidence="3" id="KW-0378">Hydrolase</keyword>
<dbReference type="Gene3D" id="3.20.20.140">
    <property type="entry name" value="Metal-dependent hydrolases"/>
    <property type="match status" value="1"/>
</dbReference>
<dbReference type="InterPro" id="IPR052350">
    <property type="entry name" value="Metallo-dep_Lactonases"/>
</dbReference>
<dbReference type="RefSeq" id="WP_012486781.1">
    <property type="nucleotide sequence ID" value="NC_010995.1"/>
</dbReference>
<dbReference type="AlphaFoldDB" id="B3PBR9"/>
<evidence type="ECO:0000256" key="1">
    <source>
        <dbReference type="ARBA" id="ARBA00038310"/>
    </source>
</evidence>
<dbReference type="EMBL" id="CP000934">
    <property type="protein sequence ID" value="ACE86132.1"/>
    <property type="molecule type" value="Genomic_DNA"/>
</dbReference>
<accession>B3PBR9</accession>
<evidence type="ECO:0000259" key="2">
    <source>
        <dbReference type="Pfam" id="PF04909"/>
    </source>
</evidence>
<gene>
    <name evidence="3" type="ordered locus">CJA_1133</name>
</gene>
<dbReference type="HOGENOM" id="CLU_044590_3_0_6"/>
<reference evidence="3 4" key="1">
    <citation type="journal article" date="2008" name="J. Bacteriol.">
        <title>Insights into plant cell wall degradation from the genome sequence of the soil bacterium Cellvibrio japonicus.</title>
        <authorList>
            <person name="Deboy R.T."/>
            <person name="Mongodin E.F."/>
            <person name="Fouts D.E."/>
            <person name="Tailford L.E."/>
            <person name="Khouri H."/>
            <person name="Emerson J.B."/>
            <person name="Mohamoud Y."/>
            <person name="Watkins K."/>
            <person name="Henrissat B."/>
            <person name="Gilbert H.J."/>
            <person name="Nelson K.E."/>
        </authorList>
    </citation>
    <scope>NUCLEOTIDE SEQUENCE [LARGE SCALE GENOMIC DNA]</scope>
    <source>
        <strain evidence="3 4">Ueda107</strain>
    </source>
</reference>
<name>B3PBR9_CELJU</name>
<proteinExistence type="inferred from homology"/>
<dbReference type="InterPro" id="IPR032466">
    <property type="entry name" value="Metal_Hydrolase"/>
</dbReference>
<dbReference type="InterPro" id="IPR006680">
    <property type="entry name" value="Amidohydro-rel"/>
</dbReference>
<evidence type="ECO:0000313" key="4">
    <source>
        <dbReference type="Proteomes" id="UP000001036"/>
    </source>
</evidence>
<dbReference type="PANTHER" id="PTHR43569">
    <property type="entry name" value="AMIDOHYDROLASE"/>
    <property type="match status" value="1"/>
</dbReference>
<dbReference type="eggNOG" id="COG3618">
    <property type="taxonomic scope" value="Bacteria"/>
</dbReference>
<dbReference type="PANTHER" id="PTHR43569:SF2">
    <property type="entry name" value="AMIDOHYDROLASE-RELATED DOMAIN-CONTAINING PROTEIN"/>
    <property type="match status" value="1"/>
</dbReference>
<dbReference type="KEGG" id="cja:CJA_1133"/>